<dbReference type="EMBL" id="LBTJ01000063">
    <property type="protein sequence ID" value="KKQ36576.1"/>
    <property type="molecule type" value="Genomic_DNA"/>
</dbReference>
<comment type="similarity">
    <text evidence="1">Belongs to the short-chain dehydrogenases/reductases (SDR) family.</text>
</comment>
<proteinExistence type="inferred from homology"/>
<name>A0A0G0K7H6_9BACT</name>
<protein>
    <submittedName>
        <fullName evidence="2">3-oxoacyl-[acyl-carrier-protein] reductase FabG</fullName>
    </submittedName>
</protein>
<dbReference type="PANTHER" id="PTHR42879">
    <property type="entry name" value="3-OXOACYL-(ACYL-CARRIER-PROTEIN) REDUCTASE"/>
    <property type="match status" value="1"/>
</dbReference>
<accession>A0A0G0K7H6</accession>
<organism evidence="2 3">
    <name type="scientific">Candidatus Roizmanbacteria bacterium GW2011_GWA2_37_7</name>
    <dbReference type="NCBI Taxonomy" id="1618481"/>
    <lineage>
        <taxon>Bacteria</taxon>
        <taxon>Candidatus Roizmaniibacteriota</taxon>
    </lineage>
</organism>
<dbReference type="PRINTS" id="PR00081">
    <property type="entry name" value="GDHRDH"/>
</dbReference>
<dbReference type="InterPro" id="IPR050259">
    <property type="entry name" value="SDR"/>
</dbReference>
<dbReference type="InterPro" id="IPR002347">
    <property type="entry name" value="SDR_fam"/>
</dbReference>
<evidence type="ECO:0000313" key="3">
    <source>
        <dbReference type="Proteomes" id="UP000034471"/>
    </source>
</evidence>
<reference evidence="2 3" key="1">
    <citation type="journal article" date="2015" name="Nature">
        <title>rRNA introns, odd ribosomes, and small enigmatic genomes across a large radiation of phyla.</title>
        <authorList>
            <person name="Brown C.T."/>
            <person name="Hug L.A."/>
            <person name="Thomas B.C."/>
            <person name="Sharon I."/>
            <person name="Castelle C.J."/>
            <person name="Singh A."/>
            <person name="Wilkins M.J."/>
            <person name="Williams K.H."/>
            <person name="Banfield J.F."/>
        </authorList>
    </citation>
    <scope>NUCLEOTIDE SEQUENCE [LARGE SCALE GENOMIC DNA]</scope>
</reference>
<dbReference type="SUPFAM" id="SSF51735">
    <property type="entry name" value="NAD(P)-binding Rossmann-fold domains"/>
    <property type="match status" value="1"/>
</dbReference>
<dbReference type="PANTHER" id="PTHR42879:SF2">
    <property type="entry name" value="3-OXOACYL-[ACYL-CARRIER-PROTEIN] REDUCTASE FABG"/>
    <property type="match status" value="1"/>
</dbReference>
<dbReference type="Gene3D" id="3.40.50.720">
    <property type="entry name" value="NAD(P)-binding Rossmann-like Domain"/>
    <property type="match status" value="1"/>
</dbReference>
<dbReference type="STRING" id="1618481.US54_C0063G0009"/>
<sequence length="154" mass="16533">MELDNKIAIVTGASTGIGRAISVALGKRRVAVFLVARSKERLAQTKELVEKVNGKAQVIVADLSDIDSINHLISAIKIKTKRIDILVNVAGIWHGSDEVYANRDFETFSQKVIIDTYIVGTVAPTLLAHAAVPLMPKNGKIINISGTFENGAKG</sequence>
<evidence type="ECO:0000313" key="2">
    <source>
        <dbReference type="EMBL" id="KKQ36576.1"/>
    </source>
</evidence>
<comment type="caution">
    <text evidence="2">The sequence shown here is derived from an EMBL/GenBank/DDBJ whole genome shotgun (WGS) entry which is preliminary data.</text>
</comment>
<dbReference type="InterPro" id="IPR036291">
    <property type="entry name" value="NAD(P)-bd_dom_sf"/>
</dbReference>
<dbReference type="Proteomes" id="UP000034471">
    <property type="component" value="Unassembled WGS sequence"/>
</dbReference>
<dbReference type="CDD" id="cd05233">
    <property type="entry name" value="SDR_c"/>
    <property type="match status" value="1"/>
</dbReference>
<dbReference type="Pfam" id="PF00106">
    <property type="entry name" value="adh_short"/>
    <property type="match status" value="1"/>
</dbReference>
<dbReference type="AlphaFoldDB" id="A0A0G0K7H6"/>
<evidence type="ECO:0000256" key="1">
    <source>
        <dbReference type="ARBA" id="ARBA00006484"/>
    </source>
</evidence>
<gene>
    <name evidence="2" type="ORF">US54_C0063G0009</name>
</gene>